<dbReference type="Proteomes" id="UP001194746">
    <property type="component" value="Unassembled WGS sequence"/>
</dbReference>
<proteinExistence type="predicted"/>
<dbReference type="EMBL" id="VCAU01000116">
    <property type="protein sequence ID" value="KAF9884646.1"/>
    <property type="molecule type" value="Genomic_DNA"/>
</dbReference>
<feature type="compositionally biased region" description="Polar residues" evidence="1">
    <location>
        <begin position="134"/>
        <end position="144"/>
    </location>
</feature>
<feature type="compositionally biased region" description="Polar residues" evidence="1">
    <location>
        <begin position="154"/>
        <end position="174"/>
    </location>
</feature>
<feature type="region of interest" description="Disordered" evidence="1">
    <location>
        <begin position="106"/>
        <end position="269"/>
    </location>
</feature>
<reference evidence="2" key="1">
    <citation type="journal article" date="2019" name="Beilstein J. Org. Chem.">
        <title>Nanangenines: drimane sesquiterpenoids as the dominant metabolite cohort of a novel Australian fungus, Aspergillus nanangensis.</title>
        <authorList>
            <person name="Lacey H.J."/>
            <person name="Gilchrist C.L.M."/>
            <person name="Crombie A."/>
            <person name="Kalaitzis J.A."/>
            <person name="Vuong D."/>
            <person name="Rutledge P.J."/>
            <person name="Turner P."/>
            <person name="Pitt J.I."/>
            <person name="Lacey E."/>
            <person name="Chooi Y.H."/>
            <person name="Piggott A.M."/>
        </authorList>
    </citation>
    <scope>NUCLEOTIDE SEQUENCE</scope>
    <source>
        <strain evidence="2">MST-FP2251</strain>
    </source>
</reference>
<evidence type="ECO:0000313" key="3">
    <source>
        <dbReference type="Proteomes" id="UP001194746"/>
    </source>
</evidence>
<evidence type="ECO:0000256" key="1">
    <source>
        <dbReference type="SAM" id="MobiDB-lite"/>
    </source>
</evidence>
<feature type="compositionally biased region" description="Polar residues" evidence="1">
    <location>
        <begin position="767"/>
        <end position="779"/>
    </location>
</feature>
<comment type="caution">
    <text evidence="2">The sequence shown here is derived from an EMBL/GenBank/DDBJ whole genome shotgun (WGS) entry which is preliminary data.</text>
</comment>
<feature type="compositionally biased region" description="Basic residues" evidence="1">
    <location>
        <begin position="237"/>
        <end position="248"/>
    </location>
</feature>
<feature type="compositionally biased region" description="Polar residues" evidence="1">
    <location>
        <begin position="315"/>
        <end position="328"/>
    </location>
</feature>
<feature type="compositionally biased region" description="Basic and acidic residues" evidence="1">
    <location>
        <begin position="329"/>
        <end position="341"/>
    </location>
</feature>
<evidence type="ECO:0000313" key="2">
    <source>
        <dbReference type="EMBL" id="KAF9884646.1"/>
    </source>
</evidence>
<organism evidence="2 3">
    <name type="scientific">Aspergillus nanangensis</name>
    <dbReference type="NCBI Taxonomy" id="2582783"/>
    <lineage>
        <taxon>Eukaryota</taxon>
        <taxon>Fungi</taxon>
        <taxon>Dikarya</taxon>
        <taxon>Ascomycota</taxon>
        <taxon>Pezizomycotina</taxon>
        <taxon>Eurotiomycetes</taxon>
        <taxon>Eurotiomycetidae</taxon>
        <taxon>Eurotiales</taxon>
        <taxon>Aspergillaceae</taxon>
        <taxon>Aspergillus</taxon>
        <taxon>Aspergillus subgen. Circumdati</taxon>
    </lineage>
</organism>
<feature type="region of interest" description="Disordered" evidence="1">
    <location>
        <begin position="565"/>
        <end position="657"/>
    </location>
</feature>
<reference evidence="2" key="2">
    <citation type="submission" date="2020-02" db="EMBL/GenBank/DDBJ databases">
        <authorList>
            <person name="Gilchrist C.L.M."/>
            <person name="Chooi Y.-H."/>
        </authorList>
    </citation>
    <scope>NUCLEOTIDE SEQUENCE</scope>
    <source>
        <strain evidence="2">MST-FP2251</strain>
    </source>
</reference>
<dbReference type="AlphaFoldDB" id="A0AAD4CDV5"/>
<name>A0AAD4CDV5_ASPNN</name>
<feature type="compositionally biased region" description="Polar residues" evidence="1">
    <location>
        <begin position="645"/>
        <end position="657"/>
    </location>
</feature>
<feature type="compositionally biased region" description="Polar residues" evidence="1">
    <location>
        <begin position="106"/>
        <end position="125"/>
    </location>
</feature>
<feature type="region of interest" description="Disordered" evidence="1">
    <location>
        <begin position="760"/>
        <end position="790"/>
    </location>
</feature>
<feature type="compositionally biased region" description="Polar residues" evidence="1">
    <location>
        <begin position="17"/>
        <end position="26"/>
    </location>
</feature>
<feature type="region of interest" description="Disordered" evidence="1">
    <location>
        <begin position="1"/>
        <end position="47"/>
    </location>
</feature>
<gene>
    <name evidence="2" type="ORF">FE257_001399</name>
</gene>
<keyword evidence="3" id="KW-1185">Reference proteome</keyword>
<protein>
    <submittedName>
        <fullName evidence="2">Uncharacterized protein</fullName>
    </submittedName>
</protein>
<sequence length="790" mass="86438">MLSPNEGEGTDAIPLRSGSTNSQSHLEPTADAICATEGEQSEHSDFTRKASSVIISMDLEEKGDSRMSVLSSGVDLSIDNIKKVNGTSHAISQAFNGTMNTSKETIKASTATPLPTETSHIPVTDQSRERSDTKQYNLRSLSKNGKSEAPPPDTQESMMFNQRRSTKKVYTSHSKAAVDWGEDFRPSCSENGGGSRKDSEVTFISSPLPGDDSAFNRSNRTTGNKRKRQGSISARKAPNRQAKRKKIVKGPAVLETALPGNRSQKKVDTRRLWGNTKDIERAEGVDAALEYKEATNYTESQSFPEHSKFKPPGSIANSSQVIEQNDSVQTRKETDGTHDQPGKTASENDEGLHGKGVQGVSGRSGETLKVIESRPQENADTGRGQEVGRKLAAAFNGSMIIITNACPPETHSAGFPPNEAMLNGICRTGQSPGREQHAPNLMGTEFTKDSFQIPRTTPRQSVYYEQAMIRNFVSGANTNEDGSLTTDSQITWSQSDMSPPPPMINSPAHEKVMVGAEAHKRQIAGARPYIGPGQEVPAAIYGSTGTPRMVVVDRNGSPRIMRQKPEYMTRQGTSPMESRAGADGETLRASFYGPESGSDGDSSAQELGLKPPSHSRVKSFQQARSSRKSLFEPKQVHDQRPGVLHSTNSQSSQTKLTLPSELSAGGIEAAILLSLRTKSRRTSYAAQKSLQAQLSKETQVIRDVLDAYHRQCYQVLDQLFDMQEERIQLCEKQKNSIQDHHANICQELIDRLKANKEMGRRRKLSTDLATNDNDQNNQGRWGPKQFGFSG</sequence>
<accession>A0AAD4CDV5</accession>
<feature type="region of interest" description="Disordered" evidence="1">
    <location>
        <begin position="297"/>
        <end position="385"/>
    </location>
</feature>
<feature type="compositionally biased region" description="Basic and acidic residues" evidence="1">
    <location>
        <begin position="629"/>
        <end position="640"/>
    </location>
</feature>